<dbReference type="STRING" id="1314781.A0A165PZ18"/>
<protein>
    <submittedName>
        <fullName evidence="2">Kinase-like protein</fullName>
    </submittedName>
</protein>
<name>A0A165PZ18_EXIGL</name>
<keyword evidence="2" id="KW-0808">Transferase</keyword>
<reference evidence="2 3" key="1">
    <citation type="journal article" date="2016" name="Mol. Biol. Evol.">
        <title>Comparative Genomics of Early-Diverging Mushroom-Forming Fungi Provides Insights into the Origins of Lignocellulose Decay Capabilities.</title>
        <authorList>
            <person name="Nagy L.G."/>
            <person name="Riley R."/>
            <person name="Tritt A."/>
            <person name="Adam C."/>
            <person name="Daum C."/>
            <person name="Floudas D."/>
            <person name="Sun H."/>
            <person name="Yadav J.S."/>
            <person name="Pangilinan J."/>
            <person name="Larsson K.H."/>
            <person name="Matsuura K."/>
            <person name="Barry K."/>
            <person name="Labutti K."/>
            <person name="Kuo R."/>
            <person name="Ohm R.A."/>
            <person name="Bhattacharya S.S."/>
            <person name="Shirouzu T."/>
            <person name="Yoshinaga Y."/>
            <person name="Martin F.M."/>
            <person name="Grigoriev I.V."/>
            <person name="Hibbett D.S."/>
        </authorList>
    </citation>
    <scope>NUCLEOTIDE SEQUENCE [LARGE SCALE GENOMIC DNA]</scope>
    <source>
        <strain evidence="2 3">HHB12029</strain>
    </source>
</reference>
<keyword evidence="3" id="KW-1185">Reference proteome</keyword>
<dbReference type="EMBL" id="KV425886">
    <property type="protein sequence ID" value="KZW02859.1"/>
    <property type="molecule type" value="Genomic_DNA"/>
</dbReference>
<dbReference type="PANTHER" id="PTHR44167">
    <property type="entry name" value="OVARIAN-SPECIFIC SERINE/THREONINE-PROTEIN KINASE LOK-RELATED"/>
    <property type="match status" value="1"/>
</dbReference>
<dbReference type="GO" id="GO:0004674">
    <property type="term" value="F:protein serine/threonine kinase activity"/>
    <property type="evidence" value="ECO:0007669"/>
    <property type="project" value="TreeGrafter"/>
</dbReference>
<keyword evidence="2" id="KW-0418">Kinase</keyword>
<dbReference type="PANTHER" id="PTHR44167:SF24">
    <property type="entry name" value="SERINE_THREONINE-PROTEIN KINASE CHK2"/>
    <property type="match status" value="1"/>
</dbReference>
<dbReference type="GO" id="GO:0005634">
    <property type="term" value="C:nucleus"/>
    <property type="evidence" value="ECO:0007669"/>
    <property type="project" value="TreeGrafter"/>
</dbReference>
<dbReference type="Pfam" id="PF00069">
    <property type="entry name" value="Pkinase"/>
    <property type="match status" value="1"/>
</dbReference>
<dbReference type="AlphaFoldDB" id="A0A165PZ18"/>
<dbReference type="InParanoid" id="A0A165PZ18"/>
<accession>A0A165PZ18</accession>
<gene>
    <name evidence="2" type="ORF">EXIGLDRAFT_759571</name>
</gene>
<dbReference type="Gene3D" id="1.10.510.10">
    <property type="entry name" value="Transferase(Phosphotransferase) domain 1"/>
    <property type="match status" value="1"/>
</dbReference>
<evidence type="ECO:0000313" key="2">
    <source>
        <dbReference type="EMBL" id="KZW02859.1"/>
    </source>
</evidence>
<dbReference type="InterPro" id="IPR011009">
    <property type="entry name" value="Kinase-like_dom_sf"/>
</dbReference>
<evidence type="ECO:0000313" key="3">
    <source>
        <dbReference type="Proteomes" id="UP000077266"/>
    </source>
</evidence>
<evidence type="ECO:0000259" key="1">
    <source>
        <dbReference type="PROSITE" id="PS50011"/>
    </source>
</evidence>
<dbReference type="GO" id="GO:0005524">
    <property type="term" value="F:ATP binding"/>
    <property type="evidence" value="ECO:0007669"/>
    <property type="project" value="InterPro"/>
</dbReference>
<dbReference type="OrthoDB" id="3224178at2759"/>
<dbReference type="SMART" id="SM00220">
    <property type="entry name" value="S_TKc"/>
    <property type="match status" value="1"/>
</dbReference>
<dbReference type="PROSITE" id="PS50011">
    <property type="entry name" value="PROTEIN_KINASE_DOM"/>
    <property type="match status" value="1"/>
</dbReference>
<dbReference type="SUPFAM" id="SSF56112">
    <property type="entry name" value="Protein kinase-like (PK-like)"/>
    <property type="match status" value="1"/>
</dbReference>
<dbReference type="GO" id="GO:0044773">
    <property type="term" value="P:mitotic DNA damage checkpoint signaling"/>
    <property type="evidence" value="ECO:0007669"/>
    <property type="project" value="TreeGrafter"/>
</dbReference>
<organism evidence="2 3">
    <name type="scientific">Exidia glandulosa HHB12029</name>
    <dbReference type="NCBI Taxonomy" id="1314781"/>
    <lineage>
        <taxon>Eukaryota</taxon>
        <taxon>Fungi</taxon>
        <taxon>Dikarya</taxon>
        <taxon>Basidiomycota</taxon>
        <taxon>Agaricomycotina</taxon>
        <taxon>Agaricomycetes</taxon>
        <taxon>Auriculariales</taxon>
        <taxon>Exidiaceae</taxon>
        <taxon>Exidia</taxon>
    </lineage>
</organism>
<sequence>MSTVHIDLPPPPISWEHLPPRASQDVTLRQWIPYWSTLQNLGYTLWPRTMPDENGQLIELAEPKLSPPTNCFEPSESESYVYFPMGYIGNGGPASARVQLAVDRALREVAIKTILSGSSELRVVEYLAKQRKEEHDPRDHTIPFLQLITTDHCTFAVMPYWSNGVPPFYAIGEPIEMLRQCLEGLAYYHQHRVAHCDISSGNVVMNFGGFYPGPSMDGGRFFTAPFRSKFPVQYAFIDFGTAVKFEEDTALTDVLYQATHHTMGFSAPEVVLGEPYNPFSADVYAVASVIINELNHSKHYHSRAEELLRENVPAFFELLGRMRAVEPRRRPSAEAALQELLHLVSVLSPDILELHGQGV</sequence>
<dbReference type="InterPro" id="IPR000719">
    <property type="entry name" value="Prot_kinase_dom"/>
</dbReference>
<dbReference type="Proteomes" id="UP000077266">
    <property type="component" value="Unassembled WGS sequence"/>
</dbReference>
<feature type="domain" description="Protein kinase" evidence="1">
    <location>
        <begin position="82"/>
        <end position="345"/>
    </location>
</feature>
<proteinExistence type="predicted"/>